<dbReference type="EMBL" id="BBPI01000094">
    <property type="protein sequence ID" value="GAM02579.1"/>
    <property type="molecule type" value="Genomic_DNA"/>
</dbReference>
<dbReference type="AlphaFoldDB" id="A0A0A1WC89"/>
<dbReference type="Proteomes" id="UP000032305">
    <property type="component" value="Unassembled WGS sequence"/>
</dbReference>
<keyword evidence="2" id="KW-1185">Reference proteome</keyword>
<proteinExistence type="predicted"/>
<reference evidence="1 2" key="1">
    <citation type="submission" date="2014-11" db="EMBL/GenBank/DDBJ databases">
        <title>Whole genome shotgun sequence of Sphingomonas parapaucimobilis NBRC 15100.</title>
        <authorList>
            <person name="Katano-Makiyama Y."/>
            <person name="Hosoyama A."/>
            <person name="Hashimoto M."/>
            <person name="Hosoyama Y."/>
            <person name="Noguchi M."/>
            <person name="Numata M."/>
            <person name="Tsuchikane K."/>
            <person name="Hirakata S."/>
            <person name="Uohara A."/>
            <person name="Shimodaira J."/>
            <person name="Ohji S."/>
            <person name="Ichikawa N."/>
            <person name="Kimura A."/>
            <person name="Yamazoe A."/>
            <person name="Fujita N."/>
        </authorList>
    </citation>
    <scope>NUCLEOTIDE SEQUENCE [LARGE SCALE GENOMIC DNA]</scope>
    <source>
        <strain evidence="1 2">NBRC 15100</strain>
    </source>
</reference>
<accession>A0A0A1WC89</accession>
<sequence>MTAPFLAASETSDQWISISRANVARIIIDVPSAMLTRRLLVDLGRRQALRITISKVAVSAGGKATTLV</sequence>
<evidence type="ECO:0000313" key="1">
    <source>
        <dbReference type="EMBL" id="GAM02579.1"/>
    </source>
</evidence>
<protein>
    <submittedName>
        <fullName evidence="1">Uncharacterized protein</fullName>
    </submittedName>
</protein>
<comment type="caution">
    <text evidence="1">The sequence shown here is derived from an EMBL/GenBank/DDBJ whole genome shotgun (WGS) entry which is preliminary data.</text>
</comment>
<evidence type="ECO:0000313" key="2">
    <source>
        <dbReference type="Proteomes" id="UP000032305"/>
    </source>
</evidence>
<name>A0A0A1WC89_9SPHN</name>
<gene>
    <name evidence="1" type="ORF">SP5_094_00010</name>
</gene>
<organism evidence="1 2">
    <name type="scientific">Sphingomonas parapaucimobilis NBRC 15100</name>
    <dbReference type="NCBI Taxonomy" id="1219049"/>
    <lineage>
        <taxon>Bacteria</taxon>
        <taxon>Pseudomonadati</taxon>
        <taxon>Pseudomonadota</taxon>
        <taxon>Alphaproteobacteria</taxon>
        <taxon>Sphingomonadales</taxon>
        <taxon>Sphingomonadaceae</taxon>
        <taxon>Sphingomonas</taxon>
    </lineage>
</organism>